<sequence length="159" mass="17733">RVSALGSLLSRPPMASLAPPLHSRPSLSPSLRLKKSSASRVSATLVVSNLVSYRSMKLRKSVLQVATETSLSWSSKEKVNLSSKWNQSPLQESDWENLEADLYHWTRPLRPVQGTMKLGRLAKSLAVSVNTKRRAKGLLPRPVTHFPVFLEHITFCHVP</sequence>
<name>A0A426WYT7_ENSVE</name>
<dbReference type="Proteomes" id="UP000287651">
    <property type="component" value="Unassembled WGS sequence"/>
</dbReference>
<organism evidence="1 2">
    <name type="scientific">Ensete ventricosum</name>
    <name type="common">Abyssinian banana</name>
    <name type="synonym">Musa ensete</name>
    <dbReference type="NCBI Taxonomy" id="4639"/>
    <lineage>
        <taxon>Eukaryota</taxon>
        <taxon>Viridiplantae</taxon>
        <taxon>Streptophyta</taxon>
        <taxon>Embryophyta</taxon>
        <taxon>Tracheophyta</taxon>
        <taxon>Spermatophyta</taxon>
        <taxon>Magnoliopsida</taxon>
        <taxon>Liliopsida</taxon>
        <taxon>Zingiberales</taxon>
        <taxon>Musaceae</taxon>
        <taxon>Ensete</taxon>
    </lineage>
</organism>
<reference evidence="1 2" key="1">
    <citation type="journal article" date="2014" name="Agronomy (Basel)">
        <title>A Draft Genome Sequence for Ensete ventricosum, the Drought-Tolerant Tree Against Hunger.</title>
        <authorList>
            <person name="Harrison J."/>
            <person name="Moore K.A."/>
            <person name="Paszkiewicz K."/>
            <person name="Jones T."/>
            <person name="Grant M."/>
            <person name="Ambacheew D."/>
            <person name="Muzemil S."/>
            <person name="Studholme D.J."/>
        </authorList>
    </citation>
    <scope>NUCLEOTIDE SEQUENCE [LARGE SCALE GENOMIC DNA]</scope>
</reference>
<comment type="caution">
    <text evidence="1">The sequence shown here is derived from an EMBL/GenBank/DDBJ whole genome shotgun (WGS) entry which is preliminary data.</text>
</comment>
<dbReference type="AlphaFoldDB" id="A0A426WYT7"/>
<accession>A0A426WYT7</accession>
<evidence type="ECO:0000313" key="1">
    <source>
        <dbReference type="EMBL" id="RRT32463.1"/>
    </source>
</evidence>
<feature type="non-terminal residue" evidence="1">
    <location>
        <position position="1"/>
    </location>
</feature>
<evidence type="ECO:0000313" key="2">
    <source>
        <dbReference type="Proteomes" id="UP000287651"/>
    </source>
</evidence>
<gene>
    <name evidence="1" type="ORF">B296_00050625</name>
</gene>
<proteinExistence type="predicted"/>
<protein>
    <submittedName>
        <fullName evidence="1">Uncharacterized protein</fullName>
    </submittedName>
</protein>
<dbReference type="EMBL" id="AMZH03031936">
    <property type="protein sequence ID" value="RRT32463.1"/>
    <property type="molecule type" value="Genomic_DNA"/>
</dbReference>